<accession>A0ACB9ZY94</accession>
<evidence type="ECO:0000313" key="2">
    <source>
        <dbReference type="Proteomes" id="UP001060085"/>
    </source>
</evidence>
<evidence type="ECO:0000313" key="1">
    <source>
        <dbReference type="EMBL" id="KAI5653286.1"/>
    </source>
</evidence>
<protein>
    <submittedName>
        <fullName evidence="1">Uncharacterized protein</fullName>
    </submittedName>
</protein>
<proteinExistence type="predicted"/>
<gene>
    <name evidence="1" type="ORF">M9H77_30473</name>
</gene>
<reference evidence="2" key="1">
    <citation type="journal article" date="2023" name="Nat. Plants">
        <title>Single-cell RNA sequencing provides a high-resolution roadmap for understanding the multicellular compartmentation of specialized metabolism.</title>
        <authorList>
            <person name="Sun S."/>
            <person name="Shen X."/>
            <person name="Li Y."/>
            <person name="Li Y."/>
            <person name="Wang S."/>
            <person name="Li R."/>
            <person name="Zhang H."/>
            <person name="Shen G."/>
            <person name="Guo B."/>
            <person name="Wei J."/>
            <person name="Xu J."/>
            <person name="St-Pierre B."/>
            <person name="Chen S."/>
            <person name="Sun C."/>
        </authorList>
    </citation>
    <scope>NUCLEOTIDE SEQUENCE [LARGE SCALE GENOMIC DNA]</scope>
</reference>
<organism evidence="1 2">
    <name type="scientific">Catharanthus roseus</name>
    <name type="common">Madagascar periwinkle</name>
    <name type="synonym">Vinca rosea</name>
    <dbReference type="NCBI Taxonomy" id="4058"/>
    <lineage>
        <taxon>Eukaryota</taxon>
        <taxon>Viridiplantae</taxon>
        <taxon>Streptophyta</taxon>
        <taxon>Embryophyta</taxon>
        <taxon>Tracheophyta</taxon>
        <taxon>Spermatophyta</taxon>
        <taxon>Magnoliopsida</taxon>
        <taxon>eudicotyledons</taxon>
        <taxon>Gunneridae</taxon>
        <taxon>Pentapetalae</taxon>
        <taxon>asterids</taxon>
        <taxon>lamiids</taxon>
        <taxon>Gentianales</taxon>
        <taxon>Apocynaceae</taxon>
        <taxon>Rauvolfioideae</taxon>
        <taxon>Vinceae</taxon>
        <taxon>Catharanthinae</taxon>
        <taxon>Catharanthus</taxon>
    </lineage>
</organism>
<dbReference type="Proteomes" id="UP001060085">
    <property type="component" value="Linkage Group LG07"/>
</dbReference>
<name>A0ACB9ZY94_CATRO</name>
<comment type="caution">
    <text evidence="1">The sequence shown here is derived from an EMBL/GenBank/DDBJ whole genome shotgun (WGS) entry which is preliminary data.</text>
</comment>
<keyword evidence="2" id="KW-1185">Reference proteome</keyword>
<dbReference type="EMBL" id="CM044707">
    <property type="protein sequence ID" value="KAI5653286.1"/>
    <property type="molecule type" value="Genomic_DNA"/>
</dbReference>
<sequence>MLYGLKLTVLCVTMLGLLMNLMKHSSFTPPRCFSIHSPCVISLFEQKEKPRPRFMFFNMWVEHEDFCRIVNENWSTFVHGTKQYILCRKLKLLKKELKELNRRYFAHISVKAENARVVLKRTQIELHDRPLDDNLKAKVRDLQLKTIFLIDAERKFFAQKTKFNFLLQGDKSTKLFHSLVKRNAKRNFIASLTREDGTSTKNSNEMHEELLSFYGKLLGEYYETIKIQVYYVYHLSFYPNTFLHLD</sequence>